<evidence type="ECO:0000313" key="1">
    <source>
        <dbReference type="EMBL" id="KAK8774264.1"/>
    </source>
</evidence>
<name>A0AAQ4EHR9_AMBAM</name>
<dbReference type="AlphaFoldDB" id="A0AAQ4EHR9"/>
<dbReference type="Proteomes" id="UP001321473">
    <property type="component" value="Unassembled WGS sequence"/>
</dbReference>
<reference evidence="1 2" key="1">
    <citation type="journal article" date="2023" name="Arcadia Sci">
        <title>De novo assembly of a long-read Amblyomma americanum tick genome.</title>
        <authorList>
            <person name="Chou S."/>
            <person name="Poskanzer K.E."/>
            <person name="Rollins M."/>
            <person name="Thuy-Boun P.S."/>
        </authorList>
    </citation>
    <scope>NUCLEOTIDE SEQUENCE [LARGE SCALE GENOMIC DNA]</scope>
    <source>
        <strain evidence="1">F_SG_1</strain>
        <tissue evidence="1">Salivary glands</tissue>
    </source>
</reference>
<evidence type="ECO:0000313" key="2">
    <source>
        <dbReference type="Proteomes" id="UP001321473"/>
    </source>
</evidence>
<accession>A0AAQ4EHR9</accession>
<organism evidence="1 2">
    <name type="scientific">Amblyomma americanum</name>
    <name type="common">Lone star tick</name>
    <dbReference type="NCBI Taxonomy" id="6943"/>
    <lineage>
        <taxon>Eukaryota</taxon>
        <taxon>Metazoa</taxon>
        <taxon>Ecdysozoa</taxon>
        <taxon>Arthropoda</taxon>
        <taxon>Chelicerata</taxon>
        <taxon>Arachnida</taxon>
        <taxon>Acari</taxon>
        <taxon>Parasitiformes</taxon>
        <taxon>Ixodida</taxon>
        <taxon>Ixodoidea</taxon>
        <taxon>Ixodidae</taxon>
        <taxon>Amblyomminae</taxon>
        <taxon>Amblyomma</taxon>
    </lineage>
</organism>
<protein>
    <submittedName>
        <fullName evidence="1">Uncharacterized protein</fullName>
    </submittedName>
</protein>
<gene>
    <name evidence="1" type="ORF">V5799_011205</name>
</gene>
<sequence>MGRGNRRNNEPQACTALSKSHYLSLKARDCADRQQLRLRTRQTAFDLPRKQKHPIKARSVDAGNRKEWFQRSTYSLSSRDSSRVRKPAQMDRFATLATRVAS</sequence>
<proteinExistence type="predicted"/>
<keyword evidence="2" id="KW-1185">Reference proteome</keyword>
<dbReference type="EMBL" id="JARKHS020015638">
    <property type="protein sequence ID" value="KAK8774264.1"/>
    <property type="molecule type" value="Genomic_DNA"/>
</dbReference>
<comment type="caution">
    <text evidence="1">The sequence shown here is derived from an EMBL/GenBank/DDBJ whole genome shotgun (WGS) entry which is preliminary data.</text>
</comment>